<name>A0A6A6SRG4_9PLEO</name>
<dbReference type="Proteomes" id="UP000799324">
    <property type="component" value="Unassembled WGS sequence"/>
</dbReference>
<dbReference type="AlphaFoldDB" id="A0A6A6SRG4"/>
<dbReference type="EMBL" id="MU004459">
    <property type="protein sequence ID" value="KAF2650309.1"/>
    <property type="molecule type" value="Genomic_DNA"/>
</dbReference>
<proteinExistence type="predicted"/>
<dbReference type="Pfam" id="PF03881">
    <property type="entry name" value="Fructosamin_kin"/>
    <property type="match status" value="1"/>
</dbReference>
<accession>A0A6A6SRG4</accession>
<dbReference type="OrthoDB" id="5772781at2759"/>
<evidence type="ECO:0000256" key="2">
    <source>
        <dbReference type="ARBA" id="ARBA00048655"/>
    </source>
</evidence>
<dbReference type="InterPro" id="IPR011009">
    <property type="entry name" value="Kinase-like_dom_sf"/>
</dbReference>
<dbReference type="EC" id="2.7.1.172" evidence="1"/>
<protein>
    <recommendedName>
        <fullName evidence="1">protein-ribulosamine 3-kinase</fullName>
        <ecNumber evidence="1">2.7.1.172</ecNumber>
    </recommendedName>
</protein>
<keyword evidence="4" id="KW-1185">Reference proteome</keyword>
<dbReference type="Gene3D" id="3.90.1200.10">
    <property type="match status" value="1"/>
</dbReference>
<evidence type="ECO:0000313" key="3">
    <source>
        <dbReference type="EMBL" id="KAF2650309.1"/>
    </source>
</evidence>
<dbReference type="GO" id="GO:0102193">
    <property type="term" value="F:protein-ribulosamine 3-kinase activity"/>
    <property type="evidence" value="ECO:0007669"/>
    <property type="project" value="UniProtKB-EC"/>
</dbReference>
<organism evidence="3 4">
    <name type="scientific">Lophiostoma macrostomum CBS 122681</name>
    <dbReference type="NCBI Taxonomy" id="1314788"/>
    <lineage>
        <taxon>Eukaryota</taxon>
        <taxon>Fungi</taxon>
        <taxon>Dikarya</taxon>
        <taxon>Ascomycota</taxon>
        <taxon>Pezizomycotina</taxon>
        <taxon>Dothideomycetes</taxon>
        <taxon>Pleosporomycetidae</taxon>
        <taxon>Pleosporales</taxon>
        <taxon>Lophiostomataceae</taxon>
        <taxon>Lophiostoma</taxon>
    </lineage>
</organism>
<dbReference type="PANTHER" id="PTHR12149">
    <property type="entry name" value="FRUCTOSAMINE 3 KINASE-RELATED PROTEIN"/>
    <property type="match status" value="1"/>
</dbReference>
<reference evidence="3" key="1">
    <citation type="journal article" date="2020" name="Stud. Mycol.">
        <title>101 Dothideomycetes genomes: a test case for predicting lifestyles and emergence of pathogens.</title>
        <authorList>
            <person name="Haridas S."/>
            <person name="Albert R."/>
            <person name="Binder M."/>
            <person name="Bloem J."/>
            <person name="Labutti K."/>
            <person name="Salamov A."/>
            <person name="Andreopoulos B."/>
            <person name="Baker S."/>
            <person name="Barry K."/>
            <person name="Bills G."/>
            <person name="Bluhm B."/>
            <person name="Cannon C."/>
            <person name="Castanera R."/>
            <person name="Culley D."/>
            <person name="Daum C."/>
            <person name="Ezra D."/>
            <person name="Gonzalez J."/>
            <person name="Henrissat B."/>
            <person name="Kuo A."/>
            <person name="Liang C."/>
            <person name="Lipzen A."/>
            <person name="Lutzoni F."/>
            <person name="Magnuson J."/>
            <person name="Mondo S."/>
            <person name="Nolan M."/>
            <person name="Ohm R."/>
            <person name="Pangilinan J."/>
            <person name="Park H.-J."/>
            <person name="Ramirez L."/>
            <person name="Alfaro M."/>
            <person name="Sun H."/>
            <person name="Tritt A."/>
            <person name="Yoshinaga Y."/>
            <person name="Zwiers L.-H."/>
            <person name="Turgeon B."/>
            <person name="Goodwin S."/>
            <person name="Spatafora J."/>
            <person name="Crous P."/>
            <person name="Grigoriev I."/>
        </authorList>
    </citation>
    <scope>NUCLEOTIDE SEQUENCE</scope>
    <source>
        <strain evidence="3">CBS 122681</strain>
    </source>
</reference>
<dbReference type="PANTHER" id="PTHR12149:SF8">
    <property type="entry name" value="PROTEIN-RIBULOSAMINE 3-KINASE"/>
    <property type="match status" value="1"/>
</dbReference>
<dbReference type="SUPFAM" id="SSF56112">
    <property type="entry name" value="Protein kinase-like (PK-like)"/>
    <property type="match status" value="1"/>
</dbReference>
<dbReference type="InterPro" id="IPR016477">
    <property type="entry name" value="Fructo-/Ketosamine-3-kinase"/>
</dbReference>
<comment type="catalytic activity">
    <reaction evidence="2">
        <text>N(6)-D-ribulosyl-L-lysyl-[protein] + ATP = N(6)-(3-O-phospho-D-ribulosyl)-L-lysyl-[protein] + ADP + H(+)</text>
        <dbReference type="Rhea" id="RHEA:48432"/>
        <dbReference type="Rhea" id="RHEA-COMP:12103"/>
        <dbReference type="Rhea" id="RHEA-COMP:12104"/>
        <dbReference type="ChEBI" id="CHEBI:15378"/>
        <dbReference type="ChEBI" id="CHEBI:30616"/>
        <dbReference type="ChEBI" id="CHEBI:90418"/>
        <dbReference type="ChEBI" id="CHEBI:90420"/>
        <dbReference type="ChEBI" id="CHEBI:456216"/>
        <dbReference type="EC" id="2.7.1.172"/>
    </reaction>
    <physiologicalReaction direction="left-to-right" evidence="2">
        <dbReference type="Rhea" id="RHEA:48433"/>
    </physiologicalReaction>
</comment>
<sequence>MRDMQKITQDLRVSDAVMDLGLAKALPTGCRVLSTKEHGSSFWGKTGRIEGERADGSRCSFFIKVMQGETGLQMAYAEFVSMSEISKVTADFAPKPVAWGSYESIPDTHFFLCEYREMTPDMPDPDQFTAQLAALHQNSKSPTGRFGFPITTFAGNLPQYTSWESSWEVFFEKSLRQALNLEIAAKGHDSVFDVLLPLLFEKVIPRLLRPLETEGRSVRPSLVHGDLWFRNAAIDNDDGKPLIFDACCFYAHNEYELGQWRPVCNRFGAEYVTAYHEHMPISKPEEDYNGRIDLYKLRFNVHVSALFHDDPRLREQMLGDIRDLVKRYG</sequence>
<gene>
    <name evidence="3" type="ORF">K491DRAFT_720857</name>
</gene>
<evidence type="ECO:0000256" key="1">
    <source>
        <dbReference type="ARBA" id="ARBA00011961"/>
    </source>
</evidence>
<evidence type="ECO:0000313" key="4">
    <source>
        <dbReference type="Proteomes" id="UP000799324"/>
    </source>
</evidence>